<accession>A0ABT9NPI5</accession>
<gene>
    <name evidence="2" type="ORF">J2S59_002082</name>
</gene>
<dbReference type="Proteomes" id="UP001240447">
    <property type="component" value="Unassembled WGS sequence"/>
</dbReference>
<dbReference type="InterPro" id="IPR014748">
    <property type="entry name" value="Enoyl-CoA_hydra_C"/>
</dbReference>
<name>A0ABT9NPI5_9ACTN</name>
<dbReference type="SUPFAM" id="SSF52096">
    <property type="entry name" value="ClpP/crotonase"/>
    <property type="match status" value="1"/>
</dbReference>
<dbReference type="PANTHER" id="PTHR43802:SF1">
    <property type="entry name" value="IP11341P-RELATED"/>
    <property type="match status" value="1"/>
</dbReference>
<protein>
    <submittedName>
        <fullName evidence="2">Enoyl-CoA hydratase/carnithine racemase</fullName>
    </submittedName>
</protein>
<evidence type="ECO:0000313" key="2">
    <source>
        <dbReference type="EMBL" id="MDP9822273.1"/>
    </source>
</evidence>
<dbReference type="Gene3D" id="3.90.226.10">
    <property type="entry name" value="2-enoyl-CoA Hydratase, Chain A, domain 1"/>
    <property type="match status" value="1"/>
</dbReference>
<evidence type="ECO:0000313" key="3">
    <source>
        <dbReference type="Proteomes" id="UP001240447"/>
    </source>
</evidence>
<dbReference type="PANTHER" id="PTHR43802">
    <property type="entry name" value="ENOYL-COA HYDRATASE"/>
    <property type="match status" value="1"/>
</dbReference>
<dbReference type="Gene3D" id="1.10.12.10">
    <property type="entry name" value="Lyase 2-enoyl-coa Hydratase, Chain A, domain 2"/>
    <property type="match status" value="1"/>
</dbReference>
<reference evidence="2 3" key="1">
    <citation type="submission" date="2023-07" db="EMBL/GenBank/DDBJ databases">
        <title>Sequencing the genomes of 1000 actinobacteria strains.</title>
        <authorList>
            <person name="Klenk H.-P."/>
        </authorList>
    </citation>
    <scope>NUCLEOTIDE SEQUENCE [LARGE SCALE GENOMIC DNA]</scope>
    <source>
        <strain evidence="2 3">GD13</strain>
    </source>
</reference>
<proteinExistence type="inferred from homology"/>
<dbReference type="InterPro" id="IPR029045">
    <property type="entry name" value="ClpP/crotonase-like_dom_sf"/>
</dbReference>
<comment type="caution">
    <text evidence="2">The sequence shown here is derived from an EMBL/GenBank/DDBJ whole genome shotgun (WGS) entry which is preliminary data.</text>
</comment>
<dbReference type="EMBL" id="JAUSQM010000001">
    <property type="protein sequence ID" value="MDP9822273.1"/>
    <property type="molecule type" value="Genomic_DNA"/>
</dbReference>
<dbReference type="RefSeq" id="WP_068124943.1">
    <property type="nucleotide sequence ID" value="NZ_JAUSQM010000001.1"/>
</dbReference>
<dbReference type="Pfam" id="PF00378">
    <property type="entry name" value="ECH_1"/>
    <property type="match status" value="1"/>
</dbReference>
<evidence type="ECO:0000256" key="1">
    <source>
        <dbReference type="ARBA" id="ARBA00005254"/>
    </source>
</evidence>
<dbReference type="CDD" id="cd06558">
    <property type="entry name" value="crotonase-like"/>
    <property type="match status" value="1"/>
</dbReference>
<dbReference type="InterPro" id="IPR001753">
    <property type="entry name" value="Enoyl-CoA_hydra/iso"/>
</dbReference>
<comment type="similarity">
    <text evidence="1">Belongs to the enoyl-CoA hydratase/isomerase family.</text>
</comment>
<keyword evidence="3" id="KW-1185">Reference proteome</keyword>
<sequence>MTGVRTELDGPVAVLTLDGPEKLNAFSARTASALGAAYAACDADDRIRAVVLTGEGRAFCAGADMSPAADAFAARDREFSASPVDPPAWRVRKPVLAAVNGHAIGIGLTIALQCDLRLVAEDAKLAIPQVRRGMVGDAQSHHTLRQLVGMATAADLLLTGRTITGAEAARRGIATEALPAAEVLAATLALAHEVAEQASPAALALSKQILWSGADLEHTEQLETRAHHVLMAHPDAQEGPRAWHERRVPLWTLRVSDLPERWDAGDGDAP</sequence>
<organism evidence="2 3">
    <name type="scientific">Nocardioides massiliensis</name>
    <dbReference type="NCBI Taxonomy" id="1325935"/>
    <lineage>
        <taxon>Bacteria</taxon>
        <taxon>Bacillati</taxon>
        <taxon>Actinomycetota</taxon>
        <taxon>Actinomycetes</taxon>
        <taxon>Propionibacteriales</taxon>
        <taxon>Nocardioidaceae</taxon>
        <taxon>Nocardioides</taxon>
    </lineage>
</organism>